<keyword evidence="4 9" id="KW-0479">Metal-binding</keyword>
<sequence length="883" mass="98864">MASSSLDRDILPDTVKPINYDLSIYDLELGGAFSYQGSVSILSKITRSTRDITLNAHQLKLHSAEVFVEQAKTQLHFESTGISYDVPRQRVTISFPDDLPASDKALIVIKFQGTINNDMAGFYRSKYKPSVPPAASVPMDGEHHVMFSTQFESCDARRAFPCFDEPNLKATFDFKIELPTDQVALSNMPEKSVTKTKDGFHLVSFERTPIMSTYLLAWAVGDFEYIEDFTKRKYNGKPLPVRVYTTRGLKSQAQYALEHAPQVIDFFSEIFDIDYPLPKSDLLAVHEFSHGAMENWGLVTYRTTAVLFDEKTSDVKYKNRIAYVVAHELAHQWFGNLVTMDWWNELWLNEGFATWVGWLATDKFHPDWNVWPQFVSEGMQTAFTLDSLRSSHPIEVPVKDALDVDQIFDAVSYLKGSSVIRMLAAHLGRETFLKGVSNYLKGHAYGNATTKDLWSALSQASGQDVNALMEPWIRKIGFPVLTVGEEPGQIGVKQSRYLSTGDVKAEDDTTTWWVPLGLRGKTGVKEIAPIALTKKEDIVRDIDDSFYKLNADNSGFYRVNYPPPRLAKLGSQMDRLTISDKIGLIGDAGALAVSGEASTPGLLSLVQGSSSESNYLVWSQILGSLGTVKSVFSDDAEISDGLKRFTLKLVSPAVQKIGWESAPNEDFLTSQLRALLILTAGINGHNEVIAEAQRRFRLYISGEDKSAVHPNLRAAIFGISIRHGNAADYSALKKEWQTTTSVDGKEIILRALARLQTPDLLSDYLTFLFTDVATQDIHTGAMGLAANPVTRRDLWLYIQNNFDAIRARLGKNMVVLDRFLRLSLQKFADRETEKEIAKFFEGKDNRGYDRTLNIVSDTVLGRAAYKERDASVLLEWLKTNGYA</sequence>
<evidence type="ECO:0000256" key="9">
    <source>
        <dbReference type="PIRSR" id="PIRSR634016-3"/>
    </source>
</evidence>
<evidence type="ECO:0000256" key="7">
    <source>
        <dbReference type="ARBA" id="ARBA00023049"/>
    </source>
</evidence>
<feature type="binding site" evidence="9">
    <location>
        <position position="331"/>
    </location>
    <ligand>
        <name>Zn(2+)</name>
        <dbReference type="ChEBI" id="CHEBI:29105"/>
        <note>catalytic</note>
    </ligand>
</feature>
<dbReference type="GO" id="GO:0006508">
    <property type="term" value="P:proteolysis"/>
    <property type="evidence" value="ECO:0007669"/>
    <property type="project" value="UniProtKB-KW"/>
</dbReference>
<dbReference type="Pfam" id="PF01433">
    <property type="entry name" value="Peptidase_M1"/>
    <property type="match status" value="1"/>
</dbReference>
<dbReference type="EC" id="3.4.11.-" evidence="11"/>
<dbReference type="SUPFAM" id="SSF63737">
    <property type="entry name" value="Leukotriene A4 hydrolase N-terminal domain"/>
    <property type="match status" value="1"/>
</dbReference>
<dbReference type="RefSeq" id="XP_024722903.1">
    <property type="nucleotide sequence ID" value="XM_024863526.1"/>
</dbReference>
<dbReference type="PANTHER" id="PTHR11533:SF171">
    <property type="entry name" value="AMINOPEPTIDASE"/>
    <property type="match status" value="1"/>
</dbReference>
<feature type="domain" description="ERAP1-like C-terminal" evidence="13">
    <location>
        <begin position="546"/>
        <end position="859"/>
    </location>
</feature>
<evidence type="ECO:0000256" key="2">
    <source>
        <dbReference type="ARBA" id="ARBA00022438"/>
    </source>
</evidence>
<dbReference type="CDD" id="cd09601">
    <property type="entry name" value="M1_APN-Q_like"/>
    <property type="match status" value="1"/>
</dbReference>
<evidence type="ECO:0000256" key="5">
    <source>
        <dbReference type="ARBA" id="ARBA00022801"/>
    </source>
</evidence>
<evidence type="ECO:0000259" key="12">
    <source>
        <dbReference type="Pfam" id="PF01433"/>
    </source>
</evidence>
<dbReference type="FunFam" id="1.10.390.10:FF:000001">
    <property type="entry name" value="Aminopeptidase"/>
    <property type="match status" value="1"/>
</dbReference>
<dbReference type="Gene3D" id="1.25.50.20">
    <property type="match status" value="1"/>
</dbReference>
<feature type="site" description="Transition state stabilizer" evidence="10">
    <location>
        <position position="413"/>
    </location>
</feature>
<dbReference type="Proteomes" id="UP000241818">
    <property type="component" value="Unassembled WGS sequence"/>
</dbReference>
<dbReference type="GO" id="GO:0008270">
    <property type="term" value="F:zinc ion binding"/>
    <property type="evidence" value="ECO:0007669"/>
    <property type="project" value="UniProtKB-UniRule"/>
</dbReference>
<evidence type="ECO:0000256" key="3">
    <source>
        <dbReference type="ARBA" id="ARBA00022670"/>
    </source>
</evidence>
<dbReference type="Pfam" id="PF17900">
    <property type="entry name" value="Peptidase_M1_N"/>
    <property type="match status" value="1"/>
</dbReference>
<organism evidence="15 16">
    <name type="scientific">Amorphotheca resinae ATCC 22711</name>
    <dbReference type="NCBI Taxonomy" id="857342"/>
    <lineage>
        <taxon>Eukaryota</taxon>
        <taxon>Fungi</taxon>
        <taxon>Dikarya</taxon>
        <taxon>Ascomycota</taxon>
        <taxon>Pezizomycotina</taxon>
        <taxon>Leotiomycetes</taxon>
        <taxon>Helotiales</taxon>
        <taxon>Amorphothecaceae</taxon>
        <taxon>Amorphotheca</taxon>
    </lineage>
</organism>
<dbReference type="InterPro" id="IPR050344">
    <property type="entry name" value="Peptidase_M1_aminopeptidases"/>
</dbReference>
<dbReference type="InterPro" id="IPR024571">
    <property type="entry name" value="ERAP1-like_C_dom"/>
</dbReference>
<dbReference type="GO" id="GO:0070006">
    <property type="term" value="F:metalloaminopeptidase activity"/>
    <property type="evidence" value="ECO:0007669"/>
    <property type="project" value="TreeGrafter"/>
</dbReference>
<dbReference type="InterPro" id="IPR014782">
    <property type="entry name" value="Peptidase_M1_dom"/>
</dbReference>
<dbReference type="InterPro" id="IPR034016">
    <property type="entry name" value="M1_APN-typ"/>
</dbReference>
<feature type="binding site" evidence="9">
    <location>
        <position position="350"/>
    </location>
    <ligand>
        <name>Zn(2+)</name>
        <dbReference type="ChEBI" id="CHEBI:29105"/>
        <note>catalytic</note>
    </ligand>
</feature>
<dbReference type="FunFam" id="1.25.50.20:FF:000002">
    <property type="entry name" value="Aminopeptidase"/>
    <property type="match status" value="1"/>
</dbReference>
<dbReference type="EMBL" id="KZ679008">
    <property type="protein sequence ID" value="PSS22857.1"/>
    <property type="molecule type" value="Genomic_DNA"/>
</dbReference>
<dbReference type="FunFam" id="2.60.40.1910:FF:000004">
    <property type="entry name" value="Aminopeptidase"/>
    <property type="match status" value="1"/>
</dbReference>
<name>A0A2T3B7N8_AMORE</name>
<dbReference type="OrthoDB" id="10031169at2759"/>
<evidence type="ECO:0000259" key="14">
    <source>
        <dbReference type="Pfam" id="PF17900"/>
    </source>
</evidence>
<feature type="binding site" evidence="9">
    <location>
        <position position="327"/>
    </location>
    <ligand>
        <name>Zn(2+)</name>
        <dbReference type="ChEBI" id="CHEBI:29105"/>
        <note>catalytic</note>
    </ligand>
</feature>
<keyword evidence="5 11" id="KW-0378">Hydrolase</keyword>
<comment type="cofactor">
    <cofactor evidence="9 11">
        <name>Zn(2+)</name>
        <dbReference type="ChEBI" id="CHEBI:29105"/>
    </cofactor>
    <text evidence="9 11">Binds 1 zinc ion per subunit.</text>
</comment>
<dbReference type="STRING" id="857342.A0A2T3B7N8"/>
<feature type="domain" description="Aminopeptidase N-like N-terminal" evidence="14">
    <location>
        <begin position="17"/>
        <end position="215"/>
    </location>
</feature>
<dbReference type="Gene3D" id="2.60.40.1730">
    <property type="entry name" value="tricorn interacting facor f3 domain"/>
    <property type="match status" value="1"/>
</dbReference>
<evidence type="ECO:0000259" key="13">
    <source>
        <dbReference type="Pfam" id="PF11838"/>
    </source>
</evidence>
<dbReference type="GeneID" id="36571607"/>
<dbReference type="GO" id="GO:0043171">
    <property type="term" value="P:peptide catabolic process"/>
    <property type="evidence" value="ECO:0007669"/>
    <property type="project" value="TreeGrafter"/>
</dbReference>
<keyword evidence="6 9" id="KW-0862">Zinc</keyword>
<reference evidence="15 16" key="1">
    <citation type="journal article" date="2018" name="New Phytol.">
        <title>Comparative genomics and transcriptomics depict ericoid mycorrhizal fungi as versatile saprotrophs and plant mutualists.</title>
        <authorList>
            <person name="Martino E."/>
            <person name="Morin E."/>
            <person name="Grelet G.A."/>
            <person name="Kuo A."/>
            <person name="Kohler A."/>
            <person name="Daghino S."/>
            <person name="Barry K.W."/>
            <person name="Cichocki N."/>
            <person name="Clum A."/>
            <person name="Dockter R.B."/>
            <person name="Hainaut M."/>
            <person name="Kuo R.C."/>
            <person name="LaButti K."/>
            <person name="Lindahl B.D."/>
            <person name="Lindquist E.A."/>
            <person name="Lipzen A."/>
            <person name="Khouja H.R."/>
            <person name="Magnuson J."/>
            <person name="Murat C."/>
            <person name="Ohm R.A."/>
            <person name="Singer S.W."/>
            <person name="Spatafora J.W."/>
            <person name="Wang M."/>
            <person name="Veneault-Fourrey C."/>
            <person name="Henrissat B."/>
            <person name="Grigoriev I.V."/>
            <person name="Martin F.M."/>
            <person name="Perotto S."/>
        </authorList>
    </citation>
    <scope>NUCLEOTIDE SEQUENCE [LARGE SCALE GENOMIC DNA]</scope>
    <source>
        <strain evidence="15 16">ATCC 22711</strain>
    </source>
</reference>
<dbReference type="FunFam" id="2.60.40.1730:FF:000002">
    <property type="entry name" value="Aminopeptidase"/>
    <property type="match status" value="1"/>
</dbReference>
<dbReference type="InterPro" id="IPR027268">
    <property type="entry name" value="Peptidase_M4/M1_CTD_sf"/>
</dbReference>
<dbReference type="GO" id="GO:0005737">
    <property type="term" value="C:cytoplasm"/>
    <property type="evidence" value="ECO:0007669"/>
    <property type="project" value="TreeGrafter"/>
</dbReference>
<dbReference type="InterPro" id="IPR045357">
    <property type="entry name" value="Aminopeptidase_N-like_N"/>
</dbReference>
<proteinExistence type="inferred from homology"/>
<comment type="similarity">
    <text evidence="1 11">Belongs to the peptidase M1 family.</text>
</comment>
<dbReference type="PRINTS" id="PR00756">
    <property type="entry name" value="ALADIPTASE"/>
</dbReference>
<keyword evidence="2 11" id="KW-0031">Aminopeptidase</keyword>
<evidence type="ECO:0000313" key="16">
    <source>
        <dbReference type="Proteomes" id="UP000241818"/>
    </source>
</evidence>
<dbReference type="InterPro" id="IPR042097">
    <property type="entry name" value="Aminopeptidase_N-like_N_sf"/>
</dbReference>
<evidence type="ECO:0000256" key="10">
    <source>
        <dbReference type="PIRSR" id="PIRSR634016-4"/>
    </source>
</evidence>
<dbReference type="Gene3D" id="2.60.40.1910">
    <property type="match status" value="1"/>
</dbReference>
<keyword evidence="16" id="KW-1185">Reference proteome</keyword>
<evidence type="ECO:0000256" key="8">
    <source>
        <dbReference type="PIRSR" id="PIRSR634016-1"/>
    </source>
</evidence>
<dbReference type="Gene3D" id="1.10.390.10">
    <property type="entry name" value="Neutral Protease Domain 2"/>
    <property type="match status" value="1"/>
</dbReference>
<dbReference type="SUPFAM" id="SSF55486">
    <property type="entry name" value="Metalloproteases ('zincins'), catalytic domain"/>
    <property type="match status" value="1"/>
</dbReference>
<evidence type="ECO:0000256" key="11">
    <source>
        <dbReference type="RuleBase" id="RU364040"/>
    </source>
</evidence>
<keyword evidence="7 11" id="KW-0482">Metalloprotease</keyword>
<dbReference type="GO" id="GO:0042277">
    <property type="term" value="F:peptide binding"/>
    <property type="evidence" value="ECO:0007669"/>
    <property type="project" value="TreeGrafter"/>
</dbReference>
<evidence type="ECO:0000256" key="6">
    <source>
        <dbReference type="ARBA" id="ARBA00022833"/>
    </source>
</evidence>
<dbReference type="PANTHER" id="PTHR11533">
    <property type="entry name" value="PROTEASE M1 ZINC METALLOPROTEASE"/>
    <property type="match status" value="1"/>
</dbReference>
<evidence type="ECO:0000313" key="15">
    <source>
        <dbReference type="EMBL" id="PSS22857.1"/>
    </source>
</evidence>
<dbReference type="InParanoid" id="A0A2T3B7N8"/>
<evidence type="ECO:0000256" key="1">
    <source>
        <dbReference type="ARBA" id="ARBA00010136"/>
    </source>
</evidence>
<gene>
    <name evidence="15" type="ORF">M430DRAFT_16802</name>
</gene>
<protein>
    <recommendedName>
        <fullName evidence="11">Aminopeptidase</fullName>
        <ecNumber evidence="11">3.4.11.-</ecNumber>
    </recommendedName>
</protein>
<feature type="domain" description="Peptidase M1 membrane alanine aminopeptidase" evidence="12">
    <location>
        <begin position="255"/>
        <end position="472"/>
    </location>
</feature>
<feature type="active site" description="Proton acceptor" evidence="8">
    <location>
        <position position="328"/>
    </location>
</feature>
<keyword evidence="3 11" id="KW-0645">Protease</keyword>
<evidence type="ECO:0000256" key="4">
    <source>
        <dbReference type="ARBA" id="ARBA00022723"/>
    </source>
</evidence>
<accession>A0A2T3B7N8</accession>
<dbReference type="GO" id="GO:0016020">
    <property type="term" value="C:membrane"/>
    <property type="evidence" value="ECO:0007669"/>
    <property type="project" value="TreeGrafter"/>
</dbReference>
<dbReference type="Pfam" id="PF11838">
    <property type="entry name" value="ERAP1_C"/>
    <property type="match status" value="1"/>
</dbReference>
<dbReference type="InterPro" id="IPR001930">
    <property type="entry name" value="Peptidase_M1"/>
</dbReference>
<dbReference type="AlphaFoldDB" id="A0A2T3B7N8"/>